<dbReference type="RefSeq" id="WP_058663152.1">
    <property type="nucleotide sequence ID" value="NZ_CBCXZU010000024.1"/>
</dbReference>
<name>A0A2Z2DXN5_9ENTR</name>
<organism evidence="2">
    <name type="scientific">Leclercia adecarboxylata</name>
    <dbReference type="NCBI Taxonomy" id="83655"/>
    <lineage>
        <taxon>Bacteria</taxon>
        <taxon>Pseudomonadati</taxon>
        <taxon>Pseudomonadota</taxon>
        <taxon>Gammaproteobacteria</taxon>
        <taxon>Enterobacterales</taxon>
        <taxon>Enterobacteriaceae</taxon>
        <taxon>Leclercia</taxon>
    </lineage>
</organism>
<dbReference type="Proteomes" id="UP001357437">
    <property type="component" value="Unassembled WGS sequence"/>
</dbReference>
<dbReference type="InterPro" id="IPR041110">
    <property type="entry name" value="PBECR2"/>
</dbReference>
<dbReference type="AlphaFoldDB" id="A0A2Z2DXN5"/>
<evidence type="ECO:0000313" key="6">
    <source>
        <dbReference type="Proteomes" id="UP000317812"/>
    </source>
</evidence>
<gene>
    <name evidence="5" type="ORF">ES815_00325</name>
    <name evidence="3" type="ORF">OEZ79_24630</name>
    <name evidence="4" type="ORF">VOF76_24880</name>
</gene>
<evidence type="ECO:0000313" key="5">
    <source>
        <dbReference type="EMBL" id="QDK16851.1"/>
    </source>
</evidence>
<keyword evidence="7" id="KW-1185">Reference proteome</keyword>
<dbReference type="EMBL" id="KX710094">
    <property type="protein sequence ID" value="API82648.1"/>
    <property type="molecule type" value="Genomic_DNA"/>
</dbReference>
<protein>
    <submittedName>
        <fullName evidence="3">PBECR2 nuclease fold domain-containing protein</fullName>
    </submittedName>
</protein>
<geneLocation type="plasmid" evidence="6">
    <name>pla-109</name>
</geneLocation>
<dbReference type="EMBL" id="JAYMCU010000145">
    <property type="protein sequence ID" value="MEC3939358.1"/>
    <property type="molecule type" value="Genomic_DNA"/>
</dbReference>
<dbReference type="EMBL" id="JAOURS010000053">
    <property type="protein sequence ID" value="MDC6641389.1"/>
    <property type="molecule type" value="Genomic_DNA"/>
</dbReference>
<geneLocation type="plasmid" evidence="2">
    <name>pP10164-3</name>
</geneLocation>
<reference evidence="5 6" key="2">
    <citation type="submission" date="2019-01" db="EMBL/GenBank/DDBJ databases">
        <title>Florfenicol resistance in Enterobacteriaceae and whole-genome sequence analysis of florfenicol-resistant Leclercia adecarboxylata strain R25.</title>
        <authorList>
            <person name="Bao Q."/>
            <person name="Ying Y."/>
        </authorList>
    </citation>
    <scope>NUCLEOTIDE SEQUENCE [LARGE SCALE GENOMIC DNA]</scope>
    <source>
        <strain evidence="5 6">R25</strain>
        <plasmid evidence="5">pLA-109</plasmid>
        <plasmid evidence="6">pla-109</plasmid>
    </source>
</reference>
<feature type="domain" description="Phage-Barnase-EndoU-ColicinE5/D-RelE like nuclease 2" evidence="1">
    <location>
        <begin position="62"/>
        <end position="162"/>
    </location>
</feature>
<dbReference type="Proteomes" id="UP000317812">
    <property type="component" value="Plasmid pLA-109"/>
</dbReference>
<dbReference type="Proteomes" id="UP001149314">
    <property type="component" value="Unassembled WGS sequence"/>
</dbReference>
<reference evidence="4 7" key="4">
    <citation type="submission" date="2024-01" db="EMBL/GenBank/DDBJ databases">
        <title>Comparative Genomics of Leclercia adecarboxylata Strains Isolated from Several Sources.</title>
        <authorList>
            <person name="Yescas-Zazueta V."/>
            <person name="Balbuena-Alonso M.G."/>
            <person name="Valencia D."/>
            <person name="Mendez-Pfeiffer P.A."/>
            <person name="Ballesteros-Monrreal M.G."/>
            <person name="Rocha-Gracia R.D.C."/>
            <person name="Barrios-Villa E."/>
        </authorList>
    </citation>
    <scope>NUCLEOTIDE SEQUENCE [LARGE SCALE GENOMIC DNA]</scope>
    <source>
        <strain evidence="4 7">33MEM</strain>
    </source>
</reference>
<evidence type="ECO:0000313" key="2">
    <source>
        <dbReference type="EMBL" id="API82648.1"/>
    </source>
</evidence>
<dbReference type="Pfam" id="PF18810">
    <property type="entry name" value="PBECR2"/>
    <property type="match status" value="1"/>
</dbReference>
<dbReference type="EMBL" id="CP035380">
    <property type="protein sequence ID" value="QDK16851.1"/>
    <property type="molecule type" value="Genomic_DNA"/>
</dbReference>
<accession>A0A2Z2DXN5</accession>
<reference evidence="3" key="3">
    <citation type="journal article" date="2023" name="Genes Genomics">
        <title>Genomic insights of Leclercia adecarboxylata strains linked to an outbreak in public hospitals in Mexico.</title>
        <authorList>
            <person name="Barrios-Villa E."/>
            <person name="Pacheco-Flores B."/>
            <person name="Lozano-Zarain P."/>
            <person name="Del Campo-Ortega R."/>
            <person name="de Jesus Ascencio-Montiel I."/>
            <person name="Gonzalez-Leon M."/>
            <person name="Camorlinga-Ponce M."/>
            <person name="Gaytan Cervantes F.J."/>
            <person name="Gonzalez Torres C."/>
            <person name="Aguilar E."/>
            <person name="Gonzalez Ibarra J."/>
            <person name="Torres Lopez F.J."/>
            <person name="Rosas-Vargas H."/>
            <person name="Gonzalez-Bonilla C.R."/>
            <person name="Del Carmen Rocha-Gracia R."/>
        </authorList>
    </citation>
    <scope>NUCLEOTIDE SEQUENCE</scope>
    <source>
        <strain evidence="3">Lac40</strain>
    </source>
</reference>
<keyword evidence="2" id="KW-0614">Plasmid</keyword>
<geneLocation type="plasmid" evidence="5">
    <name>pLA-109</name>
</geneLocation>
<evidence type="ECO:0000313" key="3">
    <source>
        <dbReference type="EMBL" id="MDC6641389.1"/>
    </source>
</evidence>
<dbReference type="OrthoDB" id="6636855at2"/>
<reference evidence="2" key="1">
    <citation type="journal article" date="2016" name="Sci. Rep.">
        <title>Genetic characterization of two fully sequenced multi-drug resistant plasmids pP10164-2 and pP10164-3 from Leclercia adecarboxylata.</title>
        <authorList>
            <person name="Sun F."/>
            <person name="Zhou D."/>
            <person name="Sun Q."/>
            <person name="Luo W."/>
            <person name="Tong Y."/>
            <person name="Zhang D."/>
            <person name="Wang Q."/>
            <person name="Feng W."/>
            <person name="Chen W."/>
            <person name="Fan Y."/>
            <person name="Xia P."/>
        </authorList>
    </citation>
    <scope>NUCLEOTIDE SEQUENCE</scope>
    <source>
        <strain evidence="2">P10164</strain>
        <plasmid evidence="2">pP10164-3</plasmid>
    </source>
</reference>
<sequence length="164" mass="19066">MAKALNGLPTFKDLDLKDLRNLEAEERRDQPEEIVAGSTAEEALAFLEAHMGFSSPEMSAVIKATHIGNMCIVRDKLAHIVEKRVDARERYVKLALDTLEHPYEIWETMYDDEMVRYIFIGTYKQRQQMLVVVAPWDGKVLWNFMHTEAKGLNKHRRGKLLYCR</sequence>
<evidence type="ECO:0000313" key="7">
    <source>
        <dbReference type="Proteomes" id="UP001357437"/>
    </source>
</evidence>
<proteinExistence type="predicted"/>
<evidence type="ECO:0000313" key="4">
    <source>
        <dbReference type="EMBL" id="MEC3939358.1"/>
    </source>
</evidence>
<evidence type="ECO:0000259" key="1">
    <source>
        <dbReference type="Pfam" id="PF18810"/>
    </source>
</evidence>